<dbReference type="GO" id="GO:0008907">
    <property type="term" value="F:integrase activity"/>
    <property type="evidence" value="ECO:0007669"/>
    <property type="project" value="InterPro"/>
</dbReference>
<accession>A0A6S6R4N9</accession>
<protein>
    <recommendedName>
        <fullName evidence="1">Integrase Tn916-type N-terminal DNA binding domain-containing protein</fullName>
    </recommendedName>
</protein>
<dbReference type="SUPFAM" id="SSF54171">
    <property type="entry name" value="DNA-binding domain"/>
    <property type="match status" value="1"/>
</dbReference>
<dbReference type="AlphaFoldDB" id="A0A6S6R4N9"/>
<dbReference type="GO" id="GO:0003677">
    <property type="term" value="F:DNA binding"/>
    <property type="evidence" value="ECO:0007669"/>
    <property type="project" value="InterPro"/>
</dbReference>
<evidence type="ECO:0000259" key="1">
    <source>
        <dbReference type="Pfam" id="PF02920"/>
    </source>
</evidence>
<reference evidence="2 3" key="1">
    <citation type="journal article" date="2016" name="Int. J. Syst. Evol. Microbiol.">
        <title>Descriptions of Anaerotaenia torta gen. nov., sp. nov. and Anaerocolumna cellulosilytica gen. nov., sp. nov. isolated from a methanogenic reactor of cattle waste.</title>
        <authorList>
            <person name="Uek A."/>
            <person name="Ohtaki Y."/>
            <person name="Kaku N."/>
            <person name="Ueki K."/>
        </authorList>
    </citation>
    <scope>NUCLEOTIDE SEQUENCE [LARGE SCALE GENOMIC DNA]</scope>
    <source>
        <strain evidence="2 3">SN021</strain>
    </source>
</reference>
<dbReference type="Proteomes" id="UP000515561">
    <property type="component" value="Chromosome"/>
</dbReference>
<dbReference type="Gene3D" id="3.30.160.60">
    <property type="entry name" value="Classic Zinc Finger"/>
    <property type="match status" value="1"/>
</dbReference>
<gene>
    <name evidence="2" type="ORF">acsn021_38780</name>
</gene>
<feature type="domain" description="Integrase Tn916-type N-terminal DNA binding" evidence="1">
    <location>
        <begin position="3"/>
        <end position="56"/>
    </location>
</feature>
<keyword evidence="3" id="KW-1185">Reference proteome</keyword>
<dbReference type="Pfam" id="PF02920">
    <property type="entry name" value="Integrase_DNA"/>
    <property type="match status" value="1"/>
</dbReference>
<dbReference type="InterPro" id="IPR016177">
    <property type="entry name" value="DNA-bd_dom_sf"/>
</dbReference>
<name>A0A6S6R4N9_9FIRM</name>
<sequence>MAARKDNKGRALRKGEIYREIDNRYAYGYTDPYGNRRFIYSKDLKKLREREENLLRISWMDLMFMLQVMRI</sequence>
<dbReference type="InterPro" id="IPR004191">
    <property type="entry name" value="Integrase_Tn916-type_DNA-bd_N"/>
</dbReference>
<dbReference type="KEGG" id="acel:acsn021_38780"/>
<evidence type="ECO:0000313" key="2">
    <source>
        <dbReference type="EMBL" id="BCJ96309.1"/>
    </source>
</evidence>
<organism evidence="2 3">
    <name type="scientific">Anaerocolumna cellulosilytica</name>
    <dbReference type="NCBI Taxonomy" id="433286"/>
    <lineage>
        <taxon>Bacteria</taxon>
        <taxon>Bacillati</taxon>
        <taxon>Bacillota</taxon>
        <taxon>Clostridia</taxon>
        <taxon>Lachnospirales</taxon>
        <taxon>Lachnospiraceae</taxon>
        <taxon>Anaerocolumna</taxon>
    </lineage>
</organism>
<proteinExistence type="predicted"/>
<dbReference type="EMBL" id="AP023367">
    <property type="protein sequence ID" value="BCJ96309.1"/>
    <property type="molecule type" value="Genomic_DNA"/>
</dbReference>
<evidence type="ECO:0000313" key="3">
    <source>
        <dbReference type="Proteomes" id="UP000515561"/>
    </source>
</evidence>